<organism evidence="1 2">
    <name type="scientific">Coleofasciculus chthonoplastes PCC 7420</name>
    <dbReference type="NCBI Taxonomy" id="118168"/>
    <lineage>
        <taxon>Bacteria</taxon>
        <taxon>Bacillati</taxon>
        <taxon>Cyanobacteriota</taxon>
        <taxon>Cyanophyceae</taxon>
        <taxon>Coleofasciculales</taxon>
        <taxon>Coleofasciculaceae</taxon>
        <taxon>Coleofasciculus</taxon>
    </lineage>
</organism>
<dbReference type="STRING" id="118168.MC7420_726"/>
<gene>
    <name evidence="1" type="ORF">MC7420_726</name>
</gene>
<proteinExistence type="predicted"/>
<dbReference type="Proteomes" id="UP000003835">
    <property type="component" value="Unassembled WGS sequence"/>
</dbReference>
<dbReference type="HOGENOM" id="CLU_2449501_0_0_3"/>
<dbReference type="EMBL" id="DS989851">
    <property type="protein sequence ID" value="EDX74852.1"/>
    <property type="molecule type" value="Genomic_DNA"/>
</dbReference>
<evidence type="ECO:0000313" key="2">
    <source>
        <dbReference type="Proteomes" id="UP000003835"/>
    </source>
</evidence>
<name>B4VTD6_9CYAN</name>
<keyword evidence="2" id="KW-1185">Reference proteome</keyword>
<sequence length="89" mass="10223">MQAGRPYKDRLCPSGQLNRAITGCSHSRQFYRAHVYAPLRMDEKRCDRLFPSGQFNRAIAPVSHFRQFCSLPSKGRVRERSDQGIALLI</sequence>
<evidence type="ECO:0000313" key="1">
    <source>
        <dbReference type="EMBL" id="EDX74852.1"/>
    </source>
</evidence>
<reference evidence="1 2" key="1">
    <citation type="submission" date="2008-07" db="EMBL/GenBank/DDBJ databases">
        <authorList>
            <person name="Tandeau de Marsac N."/>
            <person name="Ferriera S."/>
            <person name="Johnson J."/>
            <person name="Kravitz S."/>
            <person name="Beeson K."/>
            <person name="Sutton G."/>
            <person name="Rogers Y.-H."/>
            <person name="Friedman R."/>
            <person name="Frazier M."/>
            <person name="Venter J.C."/>
        </authorList>
    </citation>
    <scope>NUCLEOTIDE SEQUENCE [LARGE SCALE GENOMIC DNA]</scope>
    <source>
        <strain evidence="1 2">PCC 7420</strain>
    </source>
</reference>
<accession>B4VTD6</accession>
<protein>
    <submittedName>
        <fullName evidence="1">Uncharacterized protein</fullName>
    </submittedName>
</protein>
<dbReference type="AlphaFoldDB" id="B4VTD6"/>